<keyword evidence="3" id="KW-0378">Hydrolase</keyword>
<evidence type="ECO:0000259" key="2">
    <source>
        <dbReference type="Pfam" id="PF12697"/>
    </source>
</evidence>
<protein>
    <submittedName>
        <fullName evidence="3">Predicted alpha/beta hydrolase</fullName>
    </submittedName>
</protein>
<dbReference type="STRING" id="401625.A0A0P1BRV7"/>
<dbReference type="GO" id="GO:0005789">
    <property type="term" value="C:endoplasmic reticulum membrane"/>
    <property type="evidence" value="ECO:0007669"/>
    <property type="project" value="TreeGrafter"/>
</dbReference>
<dbReference type="PANTHER" id="PTHR12277:SF194">
    <property type="entry name" value="FI04476P"/>
    <property type="match status" value="1"/>
</dbReference>
<dbReference type="GO" id="GO:0004622">
    <property type="term" value="F:phosphatidylcholine lysophospholipase activity"/>
    <property type="evidence" value="ECO:0007669"/>
    <property type="project" value="TreeGrafter"/>
</dbReference>
<dbReference type="SUPFAM" id="SSF53474">
    <property type="entry name" value="alpha/beta-Hydrolases"/>
    <property type="match status" value="1"/>
</dbReference>
<dbReference type="OrthoDB" id="446723at2759"/>
<proteinExistence type="predicted"/>
<evidence type="ECO:0000256" key="1">
    <source>
        <dbReference type="SAM" id="Phobius"/>
    </source>
</evidence>
<dbReference type="Gene3D" id="3.40.50.1820">
    <property type="entry name" value="alpha/beta hydrolase"/>
    <property type="match status" value="1"/>
</dbReference>
<dbReference type="Proteomes" id="UP000054845">
    <property type="component" value="Unassembled WGS sequence"/>
</dbReference>
<keyword evidence="4" id="KW-1185">Reference proteome</keyword>
<sequence length="433" mass="47973">MAAYSSFLAKAHLFPLVGGALYVTFILSLMYLKDFQAQNLFLHKIVFPFNPQFDEPERYGLAPHKTRNLRLKSDDGIQIGAWHVVPDIHLRQIVQKFDDPAPSDSAYDAALKAYPTVIYLHGNAANRAAPFRIASYNQFTNRLAANVVAIDYRGFGDSEGDPTEEGLILDAKAAFDWVVARKMAQGMSEEEGRNDILIVGQSLGTGVAAGVTQRLVERGTPPNAVYLMAPYISIAHLLTSYQLAGFLPIFAPVRLIPYHQDLIPYYLNARFENFNALPRLIRASGLDPEGQVSVDHTAKSEVRPGHPHIIISSATDDDVIPFRHGETLFESLLRVHLGLATLPGSRGTKAQNEREWEREYENHVHVRKAVSRAGTWAKTYTFWTDAKLEPKQEGPSVSLIRTPFGGHNGVADGIIDVVGELSGINFNKARTES</sequence>
<name>A0A0P1BRV7_9BASI</name>
<dbReference type="GO" id="GO:0047372">
    <property type="term" value="F:monoacylglycerol lipase activity"/>
    <property type="evidence" value="ECO:0007669"/>
    <property type="project" value="TreeGrafter"/>
</dbReference>
<dbReference type="Pfam" id="PF12697">
    <property type="entry name" value="Abhydrolase_6"/>
    <property type="match status" value="1"/>
</dbReference>
<keyword evidence="1" id="KW-0472">Membrane</keyword>
<dbReference type="InterPro" id="IPR000073">
    <property type="entry name" value="AB_hydrolase_1"/>
</dbReference>
<evidence type="ECO:0000313" key="4">
    <source>
        <dbReference type="Proteomes" id="UP000054845"/>
    </source>
</evidence>
<keyword evidence="1" id="KW-0812">Transmembrane</keyword>
<feature type="transmembrane region" description="Helical" evidence="1">
    <location>
        <begin position="12"/>
        <end position="32"/>
    </location>
</feature>
<dbReference type="GO" id="GO:0052651">
    <property type="term" value="P:monoacylglycerol catabolic process"/>
    <property type="evidence" value="ECO:0007669"/>
    <property type="project" value="TreeGrafter"/>
</dbReference>
<accession>A0A0P1BRV7</accession>
<keyword evidence="1" id="KW-1133">Transmembrane helix</keyword>
<organism evidence="3 4">
    <name type="scientific">Ceraceosorus bombacis</name>
    <dbReference type="NCBI Taxonomy" id="401625"/>
    <lineage>
        <taxon>Eukaryota</taxon>
        <taxon>Fungi</taxon>
        <taxon>Dikarya</taxon>
        <taxon>Basidiomycota</taxon>
        <taxon>Ustilaginomycotina</taxon>
        <taxon>Exobasidiomycetes</taxon>
        <taxon>Ceraceosorales</taxon>
        <taxon>Ceraceosoraceae</taxon>
        <taxon>Ceraceosorus</taxon>
    </lineage>
</organism>
<dbReference type="EMBL" id="CCYA01000276">
    <property type="protein sequence ID" value="CEH18708.1"/>
    <property type="molecule type" value="Genomic_DNA"/>
</dbReference>
<dbReference type="PANTHER" id="PTHR12277">
    <property type="entry name" value="ALPHA/BETA HYDROLASE DOMAIN-CONTAINING PROTEIN"/>
    <property type="match status" value="1"/>
</dbReference>
<dbReference type="AlphaFoldDB" id="A0A0P1BRV7"/>
<evidence type="ECO:0000313" key="3">
    <source>
        <dbReference type="EMBL" id="CEH18708.1"/>
    </source>
</evidence>
<dbReference type="InterPro" id="IPR029058">
    <property type="entry name" value="AB_hydrolase_fold"/>
</dbReference>
<feature type="domain" description="AB hydrolase-1" evidence="2">
    <location>
        <begin position="117"/>
        <end position="321"/>
    </location>
</feature>
<reference evidence="3 4" key="1">
    <citation type="submission" date="2014-09" db="EMBL/GenBank/DDBJ databases">
        <authorList>
            <person name="Magalhaes I.L.F."/>
            <person name="Oliveira U."/>
            <person name="Santos F.R."/>
            <person name="Vidigal T.H.D.A."/>
            <person name="Brescovit A.D."/>
            <person name="Santos A.J."/>
        </authorList>
    </citation>
    <scope>NUCLEOTIDE SEQUENCE [LARGE SCALE GENOMIC DNA]</scope>
</reference>
<dbReference type="GO" id="GO:0006660">
    <property type="term" value="P:phosphatidylserine catabolic process"/>
    <property type="evidence" value="ECO:0007669"/>
    <property type="project" value="TreeGrafter"/>
</dbReference>